<dbReference type="EMBL" id="JAFKCT010000010">
    <property type="protein sequence ID" value="MBN7813065.1"/>
    <property type="molecule type" value="Genomic_DNA"/>
</dbReference>
<dbReference type="InterPro" id="IPR053161">
    <property type="entry name" value="Ulvan_degrading_GH"/>
</dbReference>
<dbReference type="Pfam" id="PF17132">
    <property type="entry name" value="Glyco_hydro_106"/>
    <property type="match status" value="2"/>
</dbReference>
<dbReference type="RefSeq" id="WP_206579843.1">
    <property type="nucleotide sequence ID" value="NZ_JAFKCT010000010.1"/>
</dbReference>
<dbReference type="PANTHER" id="PTHR36848">
    <property type="entry name" value="DNA-BINDING PROTEIN (PUTATIVE SECRETED PROTEIN)-RELATED"/>
    <property type="match status" value="1"/>
</dbReference>
<organism evidence="2 3">
    <name type="scientific">Algoriphagus oliviformis</name>
    <dbReference type="NCBI Taxonomy" id="2811231"/>
    <lineage>
        <taxon>Bacteria</taxon>
        <taxon>Pseudomonadati</taxon>
        <taxon>Bacteroidota</taxon>
        <taxon>Cytophagia</taxon>
        <taxon>Cytophagales</taxon>
        <taxon>Cyclobacteriaceae</taxon>
        <taxon>Algoriphagus</taxon>
    </lineage>
</organism>
<accession>A0ABS3C7I0</accession>
<keyword evidence="1" id="KW-0732">Signal</keyword>
<gene>
    <name evidence="2" type="ORF">J0A68_19075</name>
</gene>
<feature type="chain" id="PRO_5046228023" description="Glycoside hydrolase" evidence="1">
    <location>
        <begin position="23"/>
        <end position="329"/>
    </location>
</feature>
<evidence type="ECO:0000313" key="3">
    <source>
        <dbReference type="Proteomes" id="UP000664317"/>
    </source>
</evidence>
<comment type="caution">
    <text evidence="2">The sequence shown here is derived from an EMBL/GenBank/DDBJ whole genome shotgun (WGS) entry which is preliminary data.</text>
</comment>
<evidence type="ECO:0000313" key="2">
    <source>
        <dbReference type="EMBL" id="MBN7813065.1"/>
    </source>
</evidence>
<evidence type="ECO:0008006" key="4">
    <source>
        <dbReference type="Google" id="ProtNLM"/>
    </source>
</evidence>
<evidence type="ECO:0000256" key="1">
    <source>
        <dbReference type="SAM" id="SignalP"/>
    </source>
</evidence>
<dbReference type="PANTHER" id="PTHR36848:SF2">
    <property type="entry name" value="SECRETED PROTEIN"/>
    <property type="match status" value="1"/>
</dbReference>
<name>A0ABS3C7I0_9BACT</name>
<sequence length="329" mass="36570">MNLKKTVLSALLLLLSTFSLQAQSTKAWTRWWWMGSAVSKAGIKAQLTAFHKAGIGGVEITPIYGVKGQEGNFLPFLSPQYLEMLDYTTQLADSLGMGVDMVLGTGWPYGGPQVEPAHAATRLEHQAFELKKGESFAQNLSPAKPESKLVAVLAYGEGGFFEDLSEKIQNSQLQWTPPQDLKVYAVYEAKTGQKVKRAAPGGEGFTLDHYSRAALADYVIPYDQKLKAPVRAIFNDSFEVYGADFTPGFLEAFAKLRGYDLRPYLHLLIEKTDSELANRVRSDYRETLGDLLKVEFDRPWTAWANAKGYVTKLQAPRLARQSPRPLCHG</sequence>
<keyword evidence="3" id="KW-1185">Reference proteome</keyword>
<proteinExistence type="predicted"/>
<protein>
    <recommendedName>
        <fullName evidence="4">Glycoside hydrolase</fullName>
    </recommendedName>
</protein>
<dbReference type="Proteomes" id="UP000664317">
    <property type="component" value="Unassembled WGS sequence"/>
</dbReference>
<reference evidence="2 3" key="1">
    <citation type="submission" date="2021-03" db="EMBL/GenBank/DDBJ databases">
        <title>novel species isolated from a fishpond in China.</title>
        <authorList>
            <person name="Lu H."/>
            <person name="Cai Z."/>
        </authorList>
    </citation>
    <scope>NUCLEOTIDE SEQUENCE [LARGE SCALE GENOMIC DNA]</scope>
    <source>
        <strain evidence="2 3">H41</strain>
    </source>
</reference>
<feature type="signal peptide" evidence="1">
    <location>
        <begin position="1"/>
        <end position="22"/>
    </location>
</feature>